<name>A0A9D2IP50_9ACTN</name>
<dbReference type="InterPro" id="IPR051328">
    <property type="entry name" value="T7SS_ABC-Transporter"/>
</dbReference>
<dbReference type="NCBIfam" id="TIGR03062">
    <property type="entry name" value="pip_yhgE_Cterm"/>
    <property type="match status" value="1"/>
</dbReference>
<dbReference type="NCBIfam" id="TIGR03061">
    <property type="entry name" value="pip_yhgE_Nterm"/>
    <property type="match status" value="1"/>
</dbReference>
<dbReference type="InterPro" id="IPR013525">
    <property type="entry name" value="ABC2_TM"/>
</dbReference>
<evidence type="ECO:0000259" key="7">
    <source>
        <dbReference type="Pfam" id="PF12698"/>
    </source>
</evidence>
<dbReference type="Pfam" id="PF12698">
    <property type="entry name" value="ABC2_membrane_3"/>
    <property type="match status" value="2"/>
</dbReference>
<dbReference type="AlphaFoldDB" id="A0A9D2IP50"/>
<dbReference type="PANTHER" id="PTHR43077">
    <property type="entry name" value="TRANSPORT PERMEASE YVFS-RELATED"/>
    <property type="match status" value="1"/>
</dbReference>
<dbReference type="GO" id="GO:0140359">
    <property type="term" value="F:ABC-type transporter activity"/>
    <property type="evidence" value="ECO:0007669"/>
    <property type="project" value="InterPro"/>
</dbReference>
<evidence type="ECO:0000256" key="6">
    <source>
        <dbReference type="SAM" id="Phobius"/>
    </source>
</evidence>
<evidence type="ECO:0000256" key="3">
    <source>
        <dbReference type="ARBA" id="ARBA00022989"/>
    </source>
</evidence>
<dbReference type="Gene3D" id="3.40.1710.10">
    <property type="entry name" value="abc type-2 transporter like domain"/>
    <property type="match status" value="1"/>
</dbReference>
<evidence type="ECO:0000256" key="4">
    <source>
        <dbReference type="ARBA" id="ARBA00023136"/>
    </source>
</evidence>
<feature type="domain" description="ABC-2 type transporter transmembrane" evidence="7">
    <location>
        <begin position="518"/>
        <end position="719"/>
    </location>
</feature>
<feature type="transmembrane region" description="Helical" evidence="6">
    <location>
        <begin position="646"/>
        <end position="663"/>
    </location>
</feature>
<evidence type="ECO:0000256" key="2">
    <source>
        <dbReference type="ARBA" id="ARBA00022692"/>
    </source>
</evidence>
<comment type="caution">
    <text evidence="8">The sequence shown here is derived from an EMBL/GenBank/DDBJ whole genome shotgun (WGS) entry which is preliminary data.</text>
</comment>
<feature type="transmembrane region" description="Helical" evidence="6">
    <location>
        <begin position="545"/>
        <end position="565"/>
    </location>
</feature>
<protein>
    <submittedName>
        <fullName evidence="8">YhgE/Pip domain-containing protein</fullName>
    </submittedName>
</protein>
<keyword evidence="2 6" id="KW-0812">Transmembrane</keyword>
<sequence length="742" mass="76023">MGRVGSFVRRDARHLRANVVALVALVGMVAVPSFYAWFNIAGSWDPYGNTDNIRVAVASEDEGYTGELVPVSVNLADRVIDELRASDTIDYVVTSADDAVGGVCSGEYYAAIVLPEDFSRDLMTMLSSDPERPQVRFYQNEKANAIAAIVTGKAEDAVLADINRGFASAVTTVGAGTLEELGRTLDDEGVQSLAGRLAAAVSDASDQIRGSAEDARDLSGLLSDTEELLTTGGDAASAALSPTAGAGETLRETAEGLEGAGTALDDASDAVAGALTSAGTSLDDVRDAIDGAFATAATQQGSVQDALADADASLKDQMATLDELTSSLDQADDLLARLQASLGEGGAGAERVAAVRSLVAGLAETAREVRAELQDLADGIEQTAADLASGAKNAEDARSELDGLLADARDALDGAQASYDDTARDTLADLADQVGTAADGADEVQGGLAGALSSVEGAASGAAGALEAGRDALDDVAGQLDAAADGLDELRARLGAALDSADTGQLRAVLSSGTGALAEFMASPVSVERTAVYPVENNGSAMAPFYTTLAIWIGGVVLAALVRATPSEDALAETGCSHAGAYLGRLALFCAVGVAQAALIAGGDLAFLGVQCAHPALFVLACVASSVVYVNLIFSLTTSFGDVGKAVAVVLMVIQVAGSGGTFPPQMLPPVFQALYQWLPFVHSEGALRAAMFGLYGLDYWRELAVLLAYLAPALVLGLVVRRPVIRLGAWFERLLEDTRLM</sequence>
<accession>A0A9D2IP50</accession>
<dbReference type="InterPro" id="IPR017501">
    <property type="entry name" value="Phage_infect_YhgE_C"/>
</dbReference>
<evidence type="ECO:0000256" key="1">
    <source>
        <dbReference type="ARBA" id="ARBA00004141"/>
    </source>
</evidence>
<evidence type="ECO:0000313" key="9">
    <source>
        <dbReference type="Proteomes" id="UP000824029"/>
    </source>
</evidence>
<dbReference type="Proteomes" id="UP000824029">
    <property type="component" value="Unassembled WGS sequence"/>
</dbReference>
<feature type="transmembrane region" description="Helical" evidence="6">
    <location>
        <begin position="20"/>
        <end position="38"/>
    </location>
</feature>
<feature type="transmembrane region" description="Helical" evidence="6">
    <location>
        <begin position="700"/>
        <end position="721"/>
    </location>
</feature>
<dbReference type="Gene3D" id="1.10.287.1490">
    <property type="match status" value="1"/>
</dbReference>
<feature type="transmembrane region" description="Helical" evidence="6">
    <location>
        <begin position="616"/>
        <end position="634"/>
    </location>
</feature>
<dbReference type="InterPro" id="IPR017500">
    <property type="entry name" value="Phage_infect_YhgE_N"/>
</dbReference>
<feature type="coiled-coil region" evidence="5">
    <location>
        <begin position="314"/>
        <end position="411"/>
    </location>
</feature>
<keyword evidence="3 6" id="KW-1133">Transmembrane helix</keyword>
<evidence type="ECO:0000313" key="8">
    <source>
        <dbReference type="EMBL" id="HIZ18268.1"/>
    </source>
</evidence>
<reference evidence="8" key="2">
    <citation type="submission" date="2021-04" db="EMBL/GenBank/DDBJ databases">
        <authorList>
            <person name="Gilroy R."/>
        </authorList>
    </citation>
    <scope>NUCLEOTIDE SEQUENCE</scope>
    <source>
        <strain evidence="8">ChiHecolR3B27-1887</strain>
    </source>
</reference>
<keyword evidence="5" id="KW-0175">Coiled coil</keyword>
<feature type="domain" description="ABC-2 type transporter transmembrane" evidence="7">
    <location>
        <begin position="27"/>
        <end position="163"/>
    </location>
</feature>
<dbReference type="GO" id="GO:0016020">
    <property type="term" value="C:membrane"/>
    <property type="evidence" value="ECO:0007669"/>
    <property type="project" value="UniProtKB-SubCell"/>
</dbReference>
<feature type="transmembrane region" description="Helical" evidence="6">
    <location>
        <begin position="586"/>
        <end position="610"/>
    </location>
</feature>
<gene>
    <name evidence="8" type="ORF">IAA22_04055</name>
</gene>
<proteinExistence type="predicted"/>
<organism evidence="8 9">
    <name type="scientific">Candidatus Olsenella stercoravium</name>
    <dbReference type="NCBI Taxonomy" id="2838713"/>
    <lineage>
        <taxon>Bacteria</taxon>
        <taxon>Bacillati</taxon>
        <taxon>Actinomycetota</taxon>
        <taxon>Coriobacteriia</taxon>
        <taxon>Coriobacteriales</taxon>
        <taxon>Atopobiaceae</taxon>
        <taxon>Olsenella</taxon>
    </lineage>
</organism>
<dbReference type="PANTHER" id="PTHR43077:SF10">
    <property type="entry name" value="TRANSPORT PERMEASE PROTEIN"/>
    <property type="match status" value="1"/>
</dbReference>
<evidence type="ECO:0000256" key="5">
    <source>
        <dbReference type="SAM" id="Coils"/>
    </source>
</evidence>
<comment type="subcellular location">
    <subcellularLocation>
        <location evidence="1">Membrane</location>
        <topology evidence="1">Multi-pass membrane protein</topology>
    </subcellularLocation>
</comment>
<keyword evidence="4 6" id="KW-0472">Membrane</keyword>
<reference evidence="8" key="1">
    <citation type="journal article" date="2021" name="PeerJ">
        <title>Extensive microbial diversity within the chicken gut microbiome revealed by metagenomics and culture.</title>
        <authorList>
            <person name="Gilroy R."/>
            <person name="Ravi A."/>
            <person name="Getino M."/>
            <person name="Pursley I."/>
            <person name="Horton D.L."/>
            <person name="Alikhan N.F."/>
            <person name="Baker D."/>
            <person name="Gharbi K."/>
            <person name="Hall N."/>
            <person name="Watson M."/>
            <person name="Adriaenssens E.M."/>
            <person name="Foster-Nyarko E."/>
            <person name="Jarju S."/>
            <person name="Secka A."/>
            <person name="Antonio M."/>
            <person name="Oren A."/>
            <person name="Chaudhuri R.R."/>
            <person name="La Ragione R."/>
            <person name="Hildebrand F."/>
            <person name="Pallen M.J."/>
        </authorList>
    </citation>
    <scope>NUCLEOTIDE SEQUENCE</scope>
    <source>
        <strain evidence="8">ChiHecolR3B27-1887</strain>
    </source>
</reference>
<dbReference type="EMBL" id="DXBZ01000074">
    <property type="protein sequence ID" value="HIZ18268.1"/>
    <property type="molecule type" value="Genomic_DNA"/>
</dbReference>